<proteinExistence type="predicted"/>
<dbReference type="InterPro" id="IPR030949">
    <property type="entry name" value="ECF_S_folate_fam"/>
</dbReference>
<dbReference type="NCBIfam" id="TIGR04518">
    <property type="entry name" value="ECF_S_folT_fam"/>
    <property type="match status" value="1"/>
</dbReference>
<comment type="caution">
    <text evidence="2">The sequence shown here is derived from an EMBL/GenBank/DDBJ whole genome shotgun (WGS) entry which is preliminary data.</text>
</comment>
<keyword evidence="1" id="KW-0472">Membrane</keyword>
<dbReference type="Pfam" id="PF12822">
    <property type="entry name" value="ECF_trnsprt"/>
    <property type="match status" value="1"/>
</dbReference>
<feature type="transmembrane region" description="Helical" evidence="1">
    <location>
        <begin position="78"/>
        <end position="101"/>
    </location>
</feature>
<accession>A0ABW9F6A3</accession>
<evidence type="ECO:0000256" key="1">
    <source>
        <dbReference type="SAM" id="Phobius"/>
    </source>
</evidence>
<feature type="transmembrane region" description="Helical" evidence="1">
    <location>
        <begin position="46"/>
        <end position="72"/>
    </location>
</feature>
<protein>
    <submittedName>
        <fullName evidence="2">Folate family ECF transporter S component</fullName>
    </submittedName>
</protein>
<feature type="transmembrane region" description="Helical" evidence="1">
    <location>
        <begin position="138"/>
        <end position="166"/>
    </location>
</feature>
<dbReference type="Gene3D" id="1.10.1760.20">
    <property type="match status" value="1"/>
</dbReference>
<feature type="transmembrane region" description="Helical" evidence="1">
    <location>
        <begin position="113"/>
        <end position="132"/>
    </location>
</feature>
<feature type="transmembrane region" description="Helical" evidence="1">
    <location>
        <begin position="12"/>
        <end position="34"/>
    </location>
</feature>
<dbReference type="InterPro" id="IPR024529">
    <property type="entry name" value="ECF_trnsprt_substrate-spec"/>
</dbReference>
<organism evidence="2 3">
    <name type="scientific">Helcococcus bovis</name>
    <dbReference type="NCBI Taxonomy" id="3153252"/>
    <lineage>
        <taxon>Bacteria</taxon>
        <taxon>Bacillati</taxon>
        <taxon>Bacillota</taxon>
        <taxon>Tissierellia</taxon>
        <taxon>Tissierellales</taxon>
        <taxon>Peptoniphilaceae</taxon>
        <taxon>Helcococcus</taxon>
    </lineage>
</organism>
<dbReference type="EMBL" id="JBFNFH010000008">
    <property type="protein sequence ID" value="MFM1524931.1"/>
    <property type="molecule type" value="Genomic_DNA"/>
</dbReference>
<keyword evidence="1" id="KW-0812">Transmembrane</keyword>
<evidence type="ECO:0000313" key="2">
    <source>
        <dbReference type="EMBL" id="MFM1524931.1"/>
    </source>
</evidence>
<keyword evidence="1" id="KW-1133">Transmembrane helix</keyword>
<reference evidence="2 3" key="1">
    <citation type="journal article" date="2024" name="Front. Microbiol.">
        <title>Pangenomic and biochemical analyses of Helcococcus ovis reveal widespread tetracycline resistance and a novel bacterial species, Helcococcus bovis.</title>
        <authorList>
            <person name="Cunha F."/>
            <person name="Zhai Y."/>
            <person name="Casaro S."/>
            <person name="Jones K.L."/>
            <person name="Hernandez M."/>
            <person name="Bisinotto R.S."/>
            <person name="Kariyawasam S."/>
            <person name="Brown M.B."/>
            <person name="Phillips A."/>
            <person name="Jeong K.C."/>
            <person name="Galvao K.N."/>
        </authorList>
    </citation>
    <scope>NUCLEOTIDE SEQUENCE [LARGE SCALE GENOMIC DNA]</scope>
    <source>
        <strain evidence="2 3">KG197</strain>
    </source>
</reference>
<dbReference type="RefSeq" id="WP_408126586.1">
    <property type="nucleotide sequence ID" value="NZ_JBFNFH010000008.1"/>
</dbReference>
<gene>
    <name evidence="2" type="ORF">ABGF40_04520</name>
</gene>
<sequence length="176" mass="19410">MYMKSKFNLQSLIMATLLTAISIILTRFLSFYLTPNMRIGIGSLPIIFSGAVLGPFLGALTGVVADLIGIMINPGGVPHLGFTLSSTLTGLIPGIIFFIIFNKNNENQNLKILLTNLFIFGFINLILNSIWLSQLSSLSIWFLIISRLPKILIESVFTGILLKLLLNKKVTLLLNQ</sequence>
<keyword evidence="3" id="KW-1185">Reference proteome</keyword>
<evidence type="ECO:0000313" key="3">
    <source>
        <dbReference type="Proteomes" id="UP001629536"/>
    </source>
</evidence>
<dbReference type="Proteomes" id="UP001629536">
    <property type="component" value="Unassembled WGS sequence"/>
</dbReference>
<name>A0ABW9F6A3_9FIRM</name>